<organism evidence="1 2">
    <name type="scientific">Acanthosepion pharaonis</name>
    <name type="common">Pharaoh cuttlefish</name>
    <name type="synonym">Sepia pharaonis</name>
    <dbReference type="NCBI Taxonomy" id="158019"/>
    <lineage>
        <taxon>Eukaryota</taxon>
        <taxon>Metazoa</taxon>
        <taxon>Spiralia</taxon>
        <taxon>Lophotrochozoa</taxon>
        <taxon>Mollusca</taxon>
        <taxon>Cephalopoda</taxon>
        <taxon>Coleoidea</taxon>
        <taxon>Decapodiformes</taxon>
        <taxon>Sepiida</taxon>
        <taxon>Sepiina</taxon>
        <taxon>Sepiidae</taxon>
        <taxon>Acanthosepion</taxon>
    </lineage>
</organism>
<reference evidence="1" key="1">
    <citation type="submission" date="2021-01" db="EMBL/GenBank/DDBJ databases">
        <authorList>
            <person name="Li R."/>
            <person name="Bekaert M."/>
        </authorList>
    </citation>
    <scope>NUCLEOTIDE SEQUENCE</scope>
    <source>
        <strain evidence="1">Farmed</strain>
    </source>
</reference>
<accession>A0A812CIZ2</accession>
<evidence type="ECO:0000313" key="1">
    <source>
        <dbReference type="EMBL" id="CAE1265157.1"/>
    </source>
</evidence>
<dbReference type="EMBL" id="CAHIKZ030001469">
    <property type="protein sequence ID" value="CAE1265157.1"/>
    <property type="molecule type" value="Genomic_DNA"/>
</dbReference>
<comment type="caution">
    <text evidence="1">The sequence shown here is derived from an EMBL/GenBank/DDBJ whole genome shotgun (WGS) entry which is preliminary data.</text>
</comment>
<protein>
    <submittedName>
        <fullName evidence="1">Uncharacterized protein</fullName>
    </submittedName>
</protein>
<proteinExistence type="predicted"/>
<keyword evidence="2" id="KW-1185">Reference proteome</keyword>
<evidence type="ECO:0000313" key="2">
    <source>
        <dbReference type="Proteomes" id="UP000597762"/>
    </source>
</evidence>
<dbReference type="Proteomes" id="UP000597762">
    <property type="component" value="Unassembled WGS sequence"/>
</dbReference>
<sequence>MSLITSSLFSFSFSISFYKRLLLRSFLTSSLSLFVLSRGLIFSSFLSFSHNYLPLRFFPAFFFSFSISDWSQDLAAFRIHHHLFPQNSMFLSCSTRLCSVVHSRFEEGLFFCIANQNFCFHSKRVHLFHSKMNSFSRIFANTSVRSLGLFSCHVVNFQI</sequence>
<name>A0A812CIZ2_ACAPH</name>
<dbReference type="AlphaFoldDB" id="A0A812CIZ2"/>
<gene>
    <name evidence="1" type="ORF">SPHA_34550</name>
</gene>